<accession>A0ABS4H671</accession>
<dbReference type="InterPro" id="IPR052920">
    <property type="entry name" value="DNA-binding_regulatory"/>
</dbReference>
<dbReference type="Pfam" id="PF00561">
    <property type="entry name" value="Abhydrolase_1"/>
    <property type="match status" value="1"/>
</dbReference>
<keyword evidence="4" id="KW-1185">Reference proteome</keyword>
<dbReference type="Proteomes" id="UP001519273">
    <property type="component" value="Unassembled WGS sequence"/>
</dbReference>
<proteinExistence type="predicted"/>
<dbReference type="RefSeq" id="WP_209851799.1">
    <property type="nucleotide sequence ID" value="NZ_CBCRVE010000010.1"/>
</dbReference>
<dbReference type="SUPFAM" id="SSF53474">
    <property type="entry name" value="alpha/beta-Hydrolases"/>
    <property type="match status" value="1"/>
</dbReference>
<evidence type="ECO:0000259" key="2">
    <source>
        <dbReference type="Pfam" id="PF00561"/>
    </source>
</evidence>
<dbReference type="PANTHER" id="PTHR43358">
    <property type="entry name" value="ALPHA/BETA-HYDROLASE"/>
    <property type="match status" value="1"/>
</dbReference>
<evidence type="ECO:0000256" key="1">
    <source>
        <dbReference type="SAM" id="MobiDB-lite"/>
    </source>
</evidence>
<feature type="domain" description="AB hydrolase-1" evidence="2">
    <location>
        <begin position="86"/>
        <end position="192"/>
    </location>
</feature>
<dbReference type="EMBL" id="JAGGKP010000009">
    <property type="protein sequence ID" value="MBP1938044.1"/>
    <property type="molecule type" value="Genomic_DNA"/>
</dbReference>
<dbReference type="PANTHER" id="PTHR43358:SF4">
    <property type="entry name" value="ALPHA_BETA HYDROLASE FOLD-1 DOMAIN-CONTAINING PROTEIN"/>
    <property type="match status" value="1"/>
</dbReference>
<feature type="region of interest" description="Disordered" evidence="1">
    <location>
        <begin position="309"/>
        <end position="330"/>
    </location>
</feature>
<dbReference type="InterPro" id="IPR000073">
    <property type="entry name" value="AB_hydrolase_1"/>
</dbReference>
<gene>
    <name evidence="3" type="ORF">J2Z20_002961</name>
</gene>
<sequence length="330" mass="37798">MLYTVVGSTFLLILIAIQGMSHYAVRQITQMRLQKDETIYDVLEKNNLYSKQKFDTLAKQRVQIQSEDGIKLNGIVIENYPYDNKWVIIVHGYTGSLLVSTQFIDMFENMGFNLLLVDQRRHGKSEGMYTTYGYYEKRDVQSWVRWLLQEKGTDIVIGLHGQSLGGGTVLEYLSIAHPNVKFVIADCPYSDLHGLITYQMKVLHKIPAAPFLHFINRKIYRKAGFRLEDVSPIKTVMNSHLPILFIHGGEDRYVPTEMSEQLYEAKPGFKKLVIIPGAVHANSYIIDPVLYAKEVRSFVEEALSHEPTSQVSVQEERSYDLSPDMLTPEV</sequence>
<dbReference type="Gene3D" id="3.40.50.1820">
    <property type="entry name" value="alpha/beta hydrolase"/>
    <property type="match status" value="1"/>
</dbReference>
<dbReference type="InterPro" id="IPR029058">
    <property type="entry name" value="AB_hydrolase_fold"/>
</dbReference>
<reference evidence="3 4" key="1">
    <citation type="submission" date="2021-03" db="EMBL/GenBank/DDBJ databases">
        <title>Genomic Encyclopedia of Type Strains, Phase IV (KMG-IV): sequencing the most valuable type-strain genomes for metagenomic binning, comparative biology and taxonomic classification.</title>
        <authorList>
            <person name="Goeker M."/>
        </authorList>
    </citation>
    <scope>NUCLEOTIDE SEQUENCE [LARGE SCALE GENOMIC DNA]</scope>
    <source>
        <strain evidence="3 4">DSM 23491</strain>
    </source>
</reference>
<protein>
    <submittedName>
        <fullName evidence="3">Fermentation-respiration switch protein FrsA (DUF1100 family)</fullName>
    </submittedName>
</protein>
<name>A0ABS4H671_9BACL</name>
<evidence type="ECO:0000313" key="3">
    <source>
        <dbReference type="EMBL" id="MBP1938044.1"/>
    </source>
</evidence>
<evidence type="ECO:0000313" key="4">
    <source>
        <dbReference type="Proteomes" id="UP001519273"/>
    </source>
</evidence>
<organism evidence="3 4">
    <name type="scientific">Paenibacillus sediminis</name>
    <dbReference type="NCBI Taxonomy" id="664909"/>
    <lineage>
        <taxon>Bacteria</taxon>
        <taxon>Bacillati</taxon>
        <taxon>Bacillota</taxon>
        <taxon>Bacilli</taxon>
        <taxon>Bacillales</taxon>
        <taxon>Paenibacillaceae</taxon>
        <taxon>Paenibacillus</taxon>
    </lineage>
</organism>
<comment type="caution">
    <text evidence="3">The sequence shown here is derived from an EMBL/GenBank/DDBJ whole genome shotgun (WGS) entry which is preliminary data.</text>
</comment>